<evidence type="ECO:0000256" key="5">
    <source>
        <dbReference type="ARBA" id="ARBA00022860"/>
    </source>
</evidence>
<evidence type="ECO:0000259" key="16">
    <source>
        <dbReference type="PROSITE" id="PS50118"/>
    </source>
</evidence>
<feature type="non-terminal residue" evidence="17">
    <location>
        <position position="237"/>
    </location>
</feature>
<dbReference type="GO" id="GO:0001228">
    <property type="term" value="F:DNA-binding transcription activator activity, RNA polymerase II-specific"/>
    <property type="evidence" value="ECO:0007669"/>
    <property type="project" value="TreeGrafter"/>
</dbReference>
<evidence type="ECO:0000256" key="14">
    <source>
        <dbReference type="PROSITE-ProRule" id="PRU00267"/>
    </source>
</evidence>
<dbReference type="STRING" id="56216.A0A1A6HNQ6"/>
<dbReference type="AlphaFoldDB" id="A0A1A6HNQ6"/>
<keyword evidence="5" id="KW-0112">Calmodulin-binding</keyword>
<dbReference type="PANTHER" id="PTHR10270:SF161">
    <property type="entry name" value="SEX-DETERMINING REGION Y PROTEIN"/>
    <property type="match status" value="1"/>
</dbReference>
<dbReference type="SUPFAM" id="SSF47095">
    <property type="entry name" value="HMG-box"/>
    <property type="match status" value="1"/>
</dbReference>
<comment type="subcellular location">
    <subcellularLocation>
        <location evidence="1">Nucleus speckle</location>
    </subcellularLocation>
</comment>
<comment type="similarity">
    <text evidence="2">Belongs to the SRY family.</text>
</comment>
<dbReference type="SMART" id="SM00398">
    <property type="entry name" value="HMG"/>
    <property type="match status" value="1"/>
</dbReference>
<feature type="compositionally biased region" description="Polar residues" evidence="15">
    <location>
        <begin position="174"/>
        <end position="208"/>
    </location>
</feature>
<sequence>SQDSFVSGEKICFGNHIEDIDGHVKRPMNAFMVWSRDQRRKWALENPSMQNAEISKQLGYQWKSLTEAEKRPFFQEAQRLKTLHREKYPNYKYRPHRKAKVLQRSDTLLLADASSKLYNLLQGDKNLCTFEYTEDWARAACLPSKSQLSYLQSVDIRTEPRRTAGAQQEHSRTAGAQQDSTAVQQQHSSNLPPMTSPVNTEHSSSTSAKPARLLNLTYEGEGQPDNIPGLEQYRERK</sequence>
<keyword evidence="8 14" id="KW-0238">DNA-binding</keyword>
<dbReference type="CDD" id="cd22028">
    <property type="entry name" value="HMG-box_SoxA_SoxB_SoxG"/>
    <property type="match status" value="1"/>
</dbReference>
<dbReference type="OrthoDB" id="6247875at2759"/>
<feature type="non-terminal residue" evidence="17">
    <location>
        <position position="1"/>
    </location>
</feature>
<dbReference type="GO" id="GO:0007548">
    <property type="term" value="P:sex differentiation"/>
    <property type="evidence" value="ECO:0007669"/>
    <property type="project" value="UniProtKB-KW"/>
</dbReference>
<dbReference type="GO" id="GO:0016607">
    <property type="term" value="C:nuclear speck"/>
    <property type="evidence" value="ECO:0007669"/>
    <property type="project" value="UniProtKB-SubCell"/>
</dbReference>
<organism evidence="17 18">
    <name type="scientific">Neotoma lepida</name>
    <name type="common">Desert woodrat</name>
    <dbReference type="NCBI Taxonomy" id="56216"/>
    <lineage>
        <taxon>Eukaryota</taxon>
        <taxon>Metazoa</taxon>
        <taxon>Chordata</taxon>
        <taxon>Craniata</taxon>
        <taxon>Vertebrata</taxon>
        <taxon>Euteleostomi</taxon>
        <taxon>Mammalia</taxon>
        <taxon>Eutheria</taxon>
        <taxon>Euarchontoglires</taxon>
        <taxon>Glires</taxon>
        <taxon>Rodentia</taxon>
        <taxon>Myomorpha</taxon>
        <taxon>Muroidea</taxon>
        <taxon>Cricetidae</taxon>
        <taxon>Neotominae</taxon>
        <taxon>Neotoma</taxon>
    </lineage>
</organism>
<dbReference type="PANTHER" id="PTHR10270">
    <property type="entry name" value="SOX TRANSCRIPTION FACTOR"/>
    <property type="match status" value="1"/>
</dbReference>
<feature type="domain" description="HMG box" evidence="16">
    <location>
        <begin position="24"/>
        <end position="92"/>
    </location>
</feature>
<evidence type="ECO:0000256" key="2">
    <source>
        <dbReference type="ARBA" id="ARBA00005998"/>
    </source>
</evidence>
<keyword evidence="7" id="KW-0805">Transcription regulation</keyword>
<evidence type="ECO:0000256" key="8">
    <source>
        <dbReference type="ARBA" id="ARBA00023125"/>
    </source>
</evidence>
<keyword evidence="4" id="KW-0221">Differentiation</keyword>
<evidence type="ECO:0000256" key="6">
    <source>
        <dbReference type="ARBA" id="ARBA00022928"/>
    </source>
</evidence>
<dbReference type="InterPro" id="IPR036910">
    <property type="entry name" value="HMG_box_dom_sf"/>
</dbReference>
<reference evidence="17 18" key="1">
    <citation type="submission" date="2016-06" db="EMBL/GenBank/DDBJ databases">
        <title>The Draft Genome Sequence and Annotation of the Desert Woodrat Neotoma lepida.</title>
        <authorList>
            <person name="Campbell M."/>
            <person name="Oakeson K.F."/>
            <person name="Yandell M."/>
            <person name="Halpert J.R."/>
            <person name="Dearing D."/>
        </authorList>
    </citation>
    <scope>NUCLEOTIDE SEQUENCE [LARGE SCALE GENOMIC DNA]</scope>
    <source>
        <strain evidence="17">417</strain>
        <tissue evidence="17">Liver</tissue>
    </source>
</reference>
<evidence type="ECO:0000256" key="12">
    <source>
        <dbReference type="ARBA" id="ARBA00032498"/>
    </source>
</evidence>
<name>A0A1A6HNQ6_NEOLE</name>
<feature type="DNA-binding region" description="HMG box" evidence="14">
    <location>
        <begin position="24"/>
        <end position="92"/>
    </location>
</feature>
<dbReference type="FunFam" id="1.10.30.10:FF:000002">
    <property type="entry name" value="transcription factor Sox-2"/>
    <property type="match status" value="1"/>
</dbReference>
<dbReference type="GO" id="GO:0005516">
    <property type="term" value="F:calmodulin binding"/>
    <property type="evidence" value="ECO:0007669"/>
    <property type="project" value="UniProtKB-KW"/>
</dbReference>
<dbReference type="EMBL" id="LZPO01017748">
    <property type="protein sequence ID" value="OBS79879.1"/>
    <property type="molecule type" value="Genomic_DNA"/>
</dbReference>
<feature type="region of interest" description="Disordered" evidence="15">
    <location>
        <begin position="160"/>
        <end position="237"/>
    </location>
</feature>
<comment type="function">
    <text evidence="13">Transcriptional regulator that controls a genetic switch in male development. It is necessary and sufficient for initiating male sex determination by directing the development of supporting cell precursors (pre-Sertoli cells) as Sertoli rather than granulosa cells. Involved in different aspects of gene regulation including promoter activation or repression. Binds to the DNA consensus sequence 5'-[AT]AACAA[AT]-3'. SRY HMG box recognizes DNA by partial intercalation in the minor groove and promotes DNA bending. Also involved in pre-mRNA splicing. In male adult brain involved in the maintenance of motor functions of dopaminergic neurons.</text>
</comment>
<keyword evidence="6" id="KW-0726">Sexual differentiation</keyword>
<comment type="caution">
    <text evidence="17">The sequence shown here is derived from an EMBL/GenBank/DDBJ whole genome shotgun (WGS) entry which is preliminary data.</text>
</comment>
<proteinExistence type="inferred from homology"/>
<dbReference type="GO" id="GO:0030154">
    <property type="term" value="P:cell differentiation"/>
    <property type="evidence" value="ECO:0007669"/>
    <property type="project" value="UniProtKB-KW"/>
</dbReference>
<keyword evidence="11 14" id="KW-0539">Nucleus</keyword>
<keyword evidence="18" id="KW-1185">Reference proteome</keyword>
<accession>A0A1A6HNQ6</accession>
<evidence type="ECO:0000256" key="15">
    <source>
        <dbReference type="SAM" id="MobiDB-lite"/>
    </source>
</evidence>
<keyword evidence="10" id="KW-0804">Transcription</keyword>
<dbReference type="Gene3D" id="1.10.30.10">
    <property type="entry name" value="High mobility group box domain"/>
    <property type="match status" value="1"/>
</dbReference>
<evidence type="ECO:0000256" key="4">
    <source>
        <dbReference type="ARBA" id="ARBA00022782"/>
    </source>
</evidence>
<dbReference type="Proteomes" id="UP000092124">
    <property type="component" value="Unassembled WGS sequence"/>
</dbReference>
<dbReference type="PROSITE" id="PS50118">
    <property type="entry name" value="HMG_BOX_2"/>
    <property type="match status" value="1"/>
</dbReference>
<evidence type="ECO:0000256" key="1">
    <source>
        <dbReference type="ARBA" id="ARBA00004324"/>
    </source>
</evidence>
<gene>
    <name evidence="17" type="ORF">A6R68_21920</name>
</gene>
<protein>
    <recommendedName>
        <fullName evidence="3">Sex-determining region Y protein</fullName>
    </recommendedName>
    <alternativeName>
        <fullName evidence="12">Testis-determining factor</fullName>
    </alternativeName>
</protein>
<evidence type="ECO:0000256" key="13">
    <source>
        <dbReference type="ARBA" id="ARBA00045821"/>
    </source>
</evidence>
<evidence type="ECO:0000256" key="3">
    <source>
        <dbReference type="ARBA" id="ARBA00019052"/>
    </source>
</evidence>
<evidence type="ECO:0000256" key="7">
    <source>
        <dbReference type="ARBA" id="ARBA00023015"/>
    </source>
</evidence>
<dbReference type="InterPro" id="IPR050140">
    <property type="entry name" value="SRY-related_HMG-box_TF-like"/>
</dbReference>
<dbReference type="InterPro" id="IPR009071">
    <property type="entry name" value="HMG_box_dom"/>
</dbReference>
<evidence type="ECO:0000313" key="18">
    <source>
        <dbReference type="Proteomes" id="UP000092124"/>
    </source>
</evidence>
<evidence type="ECO:0000256" key="10">
    <source>
        <dbReference type="ARBA" id="ARBA00023163"/>
    </source>
</evidence>
<evidence type="ECO:0000256" key="9">
    <source>
        <dbReference type="ARBA" id="ARBA00023159"/>
    </source>
</evidence>
<keyword evidence="9" id="KW-0010">Activator</keyword>
<evidence type="ECO:0000313" key="17">
    <source>
        <dbReference type="EMBL" id="OBS79879.1"/>
    </source>
</evidence>
<evidence type="ECO:0000256" key="11">
    <source>
        <dbReference type="ARBA" id="ARBA00023242"/>
    </source>
</evidence>
<dbReference type="GO" id="GO:0000978">
    <property type="term" value="F:RNA polymerase II cis-regulatory region sequence-specific DNA binding"/>
    <property type="evidence" value="ECO:0007669"/>
    <property type="project" value="TreeGrafter"/>
</dbReference>
<dbReference type="Pfam" id="PF00505">
    <property type="entry name" value="HMG_box"/>
    <property type="match status" value="1"/>
</dbReference>